<dbReference type="InterPro" id="IPR002763">
    <property type="entry name" value="DUF72"/>
</dbReference>
<protein>
    <submittedName>
        <fullName evidence="1">Uncharacterized conserved protein YecE, DUF72 family</fullName>
    </submittedName>
</protein>
<sequence>MNIQCGTAGWTDKTLIACKRFYPRGCSTAEARLRFYASQFPLVEVDSAYYAMPSESNAQLWAERTPDGFTFNFKSFRLFTGHQTSPDVLPKDIVMALGSSPSTTRKKNLYYRDLPVEIRDELWRRYLEALEPLRRTQHLGAVLFQFAPWITRAPEDLAHVDECAARMTGYTVAVEFRNQSWLDEHHAPSTLAFLRERQLVHVIVDAPPDVTNRVHTVWEATNPQLAMVRLHGRNTASWNPGAGASAADRFNYDYSDAELGELAGSIRGIATRAAKTHVIFNNCFEDQGQRNALSMMGMLGASPHAPGDARP</sequence>
<dbReference type="Pfam" id="PF01904">
    <property type="entry name" value="DUF72"/>
    <property type="match status" value="1"/>
</dbReference>
<dbReference type="OrthoDB" id="9780310at2"/>
<dbReference type="PANTHER" id="PTHR30348">
    <property type="entry name" value="UNCHARACTERIZED PROTEIN YECE"/>
    <property type="match status" value="1"/>
</dbReference>
<accession>A0A1N6IRL8</accession>
<name>A0A1N6IRL8_9BURK</name>
<dbReference type="Gene3D" id="3.20.20.410">
    <property type="entry name" value="Protein of unknown function UPF0759"/>
    <property type="match status" value="1"/>
</dbReference>
<organism evidence="1 2">
    <name type="scientific">Paraburkholderia phenazinium</name>
    <dbReference type="NCBI Taxonomy" id="60549"/>
    <lineage>
        <taxon>Bacteria</taxon>
        <taxon>Pseudomonadati</taxon>
        <taxon>Pseudomonadota</taxon>
        <taxon>Betaproteobacteria</taxon>
        <taxon>Burkholderiales</taxon>
        <taxon>Burkholderiaceae</taxon>
        <taxon>Paraburkholderia</taxon>
    </lineage>
</organism>
<dbReference type="Proteomes" id="UP000185151">
    <property type="component" value="Unassembled WGS sequence"/>
</dbReference>
<gene>
    <name evidence="1" type="ORF">SAMN05444165_2416</name>
</gene>
<reference evidence="1 2" key="1">
    <citation type="submission" date="2016-11" db="EMBL/GenBank/DDBJ databases">
        <authorList>
            <person name="Jaros S."/>
            <person name="Januszkiewicz K."/>
            <person name="Wedrychowicz H."/>
        </authorList>
    </citation>
    <scope>NUCLEOTIDE SEQUENCE [LARGE SCALE GENOMIC DNA]</scope>
    <source>
        <strain evidence="1 2">GAS95</strain>
    </source>
</reference>
<dbReference type="PANTHER" id="PTHR30348:SF13">
    <property type="entry name" value="UPF0759 PROTEIN YUNF"/>
    <property type="match status" value="1"/>
</dbReference>
<dbReference type="EMBL" id="FSRU01000001">
    <property type="protein sequence ID" value="SIO34672.1"/>
    <property type="molecule type" value="Genomic_DNA"/>
</dbReference>
<dbReference type="RefSeq" id="WP_074295869.1">
    <property type="nucleotide sequence ID" value="NZ_FSRU01000001.1"/>
</dbReference>
<evidence type="ECO:0000313" key="1">
    <source>
        <dbReference type="EMBL" id="SIO34672.1"/>
    </source>
</evidence>
<proteinExistence type="predicted"/>
<dbReference type="InterPro" id="IPR036520">
    <property type="entry name" value="UPF0759_sf"/>
</dbReference>
<evidence type="ECO:0000313" key="2">
    <source>
        <dbReference type="Proteomes" id="UP000185151"/>
    </source>
</evidence>
<dbReference type="SUPFAM" id="SSF117396">
    <property type="entry name" value="TM1631-like"/>
    <property type="match status" value="1"/>
</dbReference>
<dbReference type="AlphaFoldDB" id="A0A1N6IRL8"/>
<keyword evidence="2" id="KW-1185">Reference proteome</keyword>